<dbReference type="InterPro" id="IPR003439">
    <property type="entry name" value="ABC_transporter-like_ATP-bd"/>
</dbReference>
<dbReference type="GO" id="GO:0005524">
    <property type="term" value="F:ATP binding"/>
    <property type="evidence" value="ECO:0007669"/>
    <property type="project" value="UniProtKB-KW"/>
</dbReference>
<dbReference type="Pfam" id="PF00005">
    <property type="entry name" value="ABC_tran"/>
    <property type="match status" value="1"/>
</dbReference>
<evidence type="ECO:0000313" key="6">
    <source>
        <dbReference type="Proteomes" id="UP000192478"/>
    </source>
</evidence>
<evidence type="ECO:0000313" key="5">
    <source>
        <dbReference type="EMBL" id="ARE89718.1"/>
    </source>
</evidence>
<reference evidence="5 6" key="1">
    <citation type="submission" date="2017-03" db="EMBL/GenBank/DDBJ databases">
        <title>Complete sequence of Clostridium formicaceticum DSM 92.</title>
        <authorList>
            <person name="Poehlein A."/>
            <person name="Karl M."/>
            <person name="Bengelsdorf F.R."/>
            <person name="Duerre P."/>
            <person name="Daniel R."/>
        </authorList>
    </citation>
    <scope>NUCLEOTIDE SEQUENCE [LARGE SCALE GENOMIC DNA]</scope>
    <source>
        <strain evidence="5 6">DSM 92</strain>
    </source>
</reference>
<keyword evidence="1" id="KW-0813">Transport</keyword>
<proteinExistence type="predicted"/>
<protein>
    <submittedName>
        <fullName evidence="5">Aliphatic sulfonates import ATP-binding protein SsuB</fullName>
        <ecNumber evidence="5">3.6.3.-</ecNumber>
    </submittedName>
</protein>
<evidence type="ECO:0000256" key="1">
    <source>
        <dbReference type="ARBA" id="ARBA00022448"/>
    </source>
</evidence>
<keyword evidence="5" id="KW-0378">Hydrolase</keyword>
<name>A0AAC9RRN7_9CLOT</name>
<dbReference type="SMART" id="SM00382">
    <property type="entry name" value="AAA"/>
    <property type="match status" value="1"/>
</dbReference>
<evidence type="ECO:0000259" key="4">
    <source>
        <dbReference type="PROSITE" id="PS50893"/>
    </source>
</evidence>
<dbReference type="InterPro" id="IPR027417">
    <property type="entry name" value="P-loop_NTPase"/>
</dbReference>
<dbReference type="EC" id="3.6.3.-" evidence="5"/>
<dbReference type="PROSITE" id="PS00211">
    <property type="entry name" value="ABC_TRANSPORTER_1"/>
    <property type="match status" value="1"/>
</dbReference>
<feature type="domain" description="ABC transporter" evidence="4">
    <location>
        <begin position="6"/>
        <end position="226"/>
    </location>
</feature>
<dbReference type="InterPro" id="IPR003593">
    <property type="entry name" value="AAA+_ATPase"/>
</dbReference>
<dbReference type="PANTHER" id="PTHR42781:SF8">
    <property type="entry name" value="BICARBONATE TRANSPORT ATP-BINDING PROTEIN CMPC"/>
    <property type="match status" value="1"/>
</dbReference>
<organism evidence="5 6">
    <name type="scientific">Clostridium formicaceticum</name>
    <dbReference type="NCBI Taxonomy" id="1497"/>
    <lineage>
        <taxon>Bacteria</taxon>
        <taxon>Bacillati</taxon>
        <taxon>Bacillota</taxon>
        <taxon>Clostridia</taxon>
        <taxon>Eubacteriales</taxon>
        <taxon>Clostridiaceae</taxon>
        <taxon>Clostridium</taxon>
    </lineage>
</organism>
<dbReference type="Proteomes" id="UP000192478">
    <property type="component" value="Chromosome"/>
</dbReference>
<dbReference type="AlphaFoldDB" id="A0AAC9RRN7"/>
<evidence type="ECO:0000256" key="2">
    <source>
        <dbReference type="ARBA" id="ARBA00022741"/>
    </source>
</evidence>
<sequence length="243" mass="28085">MLGLKLSIKNLYKTYGGFQVICNFSMDFFYDKIHCVLGPSGCGKTTLLNIITKLISADQGNLEEVEKKTCSYIFQEDRLLPWATVEENILFVLEGQYKKVEAQQIVDEYLSLVNLSKFKNYYPEELSGGMKQRVSIARAFAYGGEIFVMDEPFKGIHLALKTTLIQYMIDYKHQKSRIFVFATHDIEEALSMADYIHIFQGPPLTLKKQMTIDVPQSQRWKYKDKMTEYKEILLQNSAAKDHI</sequence>
<dbReference type="SUPFAM" id="SSF52540">
    <property type="entry name" value="P-loop containing nucleoside triphosphate hydrolases"/>
    <property type="match status" value="1"/>
</dbReference>
<dbReference type="InterPro" id="IPR017871">
    <property type="entry name" value="ABC_transporter-like_CS"/>
</dbReference>
<dbReference type="PROSITE" id="PS50893">
    <property type="entry name" value="ABC_TRANSPORTER_2"/>
    <property type="match status" value="1"/>
</dbReference>
<keyword evidence="3 5" id="KW-0067">ATP-binding</keyword>
<gene>
    <name evidence="5" type="primary">ssuB_3</name>
    <name evidence="5" type="ORF">CLFO_41990</name>
</gene>
<dbReference type="EMBL" id="CP020559">
    <property type="protein sequence ID" value="ARE89718.1"/>
    <property type="molecule type" value="Genomic_DNA"/>
</dbReference>
<dbReference type="PANTHER" id="PTHR42781">
    <property type="entry name" value="SPERMIDINE/PUTRESCINE IMPORT ATP-BINDING PROTEIN POTA"/>
    <property type="match status" value="1"/>
</dbReference>
<evidence type="ECO:0000256" key="3">
    <source>
        <dbReference type="ARBA" id="ARBA00022840"/>
    </source>
</evidence>
<dbReference type="GO" id="GO:0016887">
    <property type="term" value="F:ATP hydrolysis activity"/>
    <property type="evidence" value="ECO:0007669"/>
    <property type="project" value="InterPro"/>
</dbReference>
<keyword evidence="2" id="KW-0547">Nucleotide-binding</keyword>
<accession>A0AAC9RRN7</accession>
<dbReference type="Gene3D" id="3.40.50.300">
    <property type="entry name" value="P-loop containing nucleotide triphosphate hydrolases"/>
    <property type="match status" value="1"/>
</dbReference>
<dbReference type="InterPro" id="IPR050093">
    <property type="entry name" value="ABC_SmlMolc_Importer"/>
</dbReference>